<feature type="region of interest" description="Disordered" evidence="5">
    <location>
        <begin position="73"/>
        <end position="222"/>
    </location>
</feature>
<dbReference type="GO" id="GO:0045121">
    <property type="term" value="C:membrane raft"/>
    <property type="evidence" value="ECO:0007669"/>
    <property type="project" value="TreeGrafter"/>
</dbReference>
<dbReference type="GO" id="GO:0030036">
    <property type="term" value="P:actin cytoskeleton organization"/>
    <property type="evidence" value="ECO:0007669"/>
    <property type="project" value="TreeGrafter"/>
</dbReference>
<dbReference type="Gene3D" id="1.10.287.2070">
    <property type="match status" value="1"/>
</dbReference>
<evidence type="ECO:0000313" key="7">
    <source>
        <dbReference type="EMBL" id="KAG5848272.1"/>
    </source>
</evidence>
<evidence type="ECO:0000259" key="6">
    <source>
        <dbReference type="Pfam" id="PF07647"/>
    </source>
</evidence>
<dbReference type="Pfam" id="PF07647">
    <property type="entry name" value="SAM_2"/>
    <property type="match status" value="1"/>
</dbReference>
<dbReference type="GO" id="GO:0005737">
    <property type="term" value="C:cytoplasm"/>
    <property type="evidence" value="ECO:0007669"/>
    <property type="project" value="UniProtKB-SubCell"/>
</dbReference>
<keyword evidence="3" id="KW-0963">Cytoplasm</keyword>
<evidence type="ECO:0000256" key="3">
    <source>
        <dbReference type="ARBA" id="ARBA00022490"/>
    </source>
</evidence>
<dbReference type="InterPro" id="IPR013761">
    <property type="entry name" value="SAM/pointed_sf"/>
</dbReference>
<evidence type="ECO:0000313" key="8">
    <source>
        <dbReference type="Proteomes" id="UP001044222"/>
    </source>
</evidence>
<feature type="domain" description="SAM" evidence="6">
    <location>
        <begin position="9"/>
        <end position="68"/>
    </location>
</feature>
<feature type="compositionally biased region" description="Low complexity" evidence="5">
    <location>
        <begin position="209"/>
        <end position="220"/>
    </location>
</feature>
<comment type="subcellular location">
    <subcellularLocation>
        <location evidence="2">Cytoplasm</location>
    </subcellularLocation>
    <subcellularLocation>
        <location evidence="1">Membrane</location>
    </subcellularLocation>
</comment>
<dbReference type="AlphaFoldDB" id="A0A9D3MI11"/>
<dbReference type="PANTHER" id="PTHR12659">
    <property type="entry name" value="RHO-TYPE GTPASE ACTIVATING PROTEIN"/>
    <property type="match status" value="1"/>
</dbReference>
<feature type="region of interest" description="Disordered" evidence="5">
    <location>
        <begin position="241"/>
        <end position="294"/>
    </location>
</feature>
<protein>
    <recommendedName>
        <fullName evidence="6">SAM domain-containing protein</fullName>
    </recommendedName>
</protein>
<dbReference type="InterPro" id="IPR001660">
    <property type="entry name" value="SAM"/>
</dbReference>
<evidence type="ECO:0000256" key="1">
    <source>
        <dbReference type="ARBA" id="ARBA00004370"/>
    </source>
</evidence>
<sequence length="294" mass="30312">MILTQIEAKEACDWLKAAGFPQYAQLYEDSRFPIDISSVTRDHDFLDHDAIDALCRRLNTLNKCAVMRLEISRQRKRSEDSDEDEPCAISGLWTPAGPSRDGPLGPERASGGGLLVPQRQQPGAGTTRTSSVTSDCSSGASAANDDSLSEGPPELPARSSSRPAGGAKTSRSKAKSFLKRMESLRLRGAGSRRKRRAGQGRGPGRRSAARSCAASWTRTSCGGSTAWDVAALNALNALNGRSRSVSHPCPPGPAAAAAAGTSSAGTSAGSSQSEASSGSAVSTPSPVAGAGEGA</sequence>
<comment type="caution">
    <text evidence="7">The sequence shown here is derived from an EMBL/GenBank/DDBJ whole genome shotgun (WGS) entry which is preliminary data.</text>
</comment>
<dbReference type="GO" id="GO:0035023">
    <property type="term" value="P:regulation of Rho protein signal transduction"/>
    <property type="evidence" value="ECO:0007669"/>
    <property type="project" value="TreeGrafter"/>
</dbReference>
<dbReference type="Proteomes" id="UP001044222">
    <property type="component" value="Unassembled WGS sequence"/>
</dbReference>
<evidence type="ECO:0000256" key="4">
    <source>
        <dbReference type="ARBA" id="ARBA00023136"/>
    </source>
</evidence>
<dbReference type="FunFam" id="1.10.287.2070:FF:000001">
    <property type="entry name" value="StAR-related lipid transfer domain-containing 13"/>
    <property type="match status" value="1"/>
</dbReference>
<name>A0A9D3MI11_ANGAN</name>
<dbReference type="SUPFAM" id="SSF47769">
    <property type="entry name" value="SAM/Pointed domain"/>
    <property type="match status" value="1"/>
</dbReference>
<keyword evidence="4" id="KW-0472">Membrane</keyword>
<keyword evidence="8" id="KW-1185">Reference proteome</keyword>
<dbReference type="EMBL" id="JAFIRN010000005">
    <property type="protein sequence ID" value="KAG5848272.1"/>
    <property type="molecule type" value="Genomic_DNA"/>
</dbReference>
<gene>
    <name evidence="7" type="ORF">ANANG_G00096710</name>
</gene>
<feature type="compositionally biased region" description="Basic residues" evidence="5">
    <location>
        <begin position="190"/>
        <end position="208"/>
    </location>
</feature>
<accession>A0A9D3MI11</accession>
<organism evidence="7 8">
    <name type="scientific">Anguilla anguilla</name>
    <name type="common">European freshwater eel</name>
    <name type="synonym">Muraena anguilla</name>
    <dbReference type="NCBI Taxonomy" id="7936"/>
    <lineage>
        <taxon>Eukaryota</taxon>
        <taxon>Metazoa</taxon>
        <taxon>Chordata</taxon>
        <taxon>Craniata</taxon>
        <taxon>Vertebrata</taxon>
        <taxon>Euteleostomi</taxon>
        <taxon>Actinopterygii</taxon>
        <taxon>Neopterygii</taxon>
        <taxon>Teleostei</taxon>
        <taxon>Anguilliformes</taxon>
        <taxon>Anguillidae</taxon>
        <taxon>Anguilla</taxon>
    </lineage>
</organism>
<dbReference type="PANTHER" id="PTHR12659:SF2">
    <property type="entry name" value="RHO GTPASE-ACTIVATING PROTEIN 7"/>
    <property type="match status" value="1"/>
</dbReference>
<dbReference type="GO" id="GO:0005925">
    <property type="term" value="C:focal adhesion"/>
    <property type="evidence" value="ECO:0007669"/>
    <property type="project" value="TreeGrafter"/>
</dbReference>
<proteinExistence type="predicted"/>
<dbReference type="GO" id="GO:0005096">
    <property type="term" value="F:GTPase activator activity"/>
    <property type="evidence" value="ECO:0007669"/>
    <property type="project" value="TreeGrafter"/>
</dbReference>
<reference evidence="7" key="1">
    <citation type="submission" date="2021-01" db="EMBL/GenBank/DDBJ databases">
        <title>A chromosome-scale assembly of European eel, Anguilla anguilla.</title>
        <authorList>
            <person name="Henkel C."/>
            <person name="Jong-Raadsen S.A."/>
            <person name="Dufour S."/>
            <person name="Weltzien F.-A."/>
            <person name="Palstra A.P."/>
            <person name="Pelster B."/>
            <person name="Spaink H.P."/>
            <person name="Van Den Thillart G.E."/>
            <person name="Jansen H."/>
            <person name="Zahm M."/>
            <person name="Klopp C."/>
            <person name="Cedric C."/>
            <person name="Louis A."/>
            <person name="Berthelot C."/>
            <person name="Parey E."/>
            <person name="Roest Crollius H."/>
            <person name="Montfort J."/>
            <person name="Robinson-Rechavi M."/>
            <person name="Bucao C."/>
            <person name="Bouchez O."/>
            <person name="Gislard M."/>
            <person name="Lluch J."/>
            <person name="Milhes M."/>
            <person name="Lampietro C."/>
            <person name="Lopez Roques C."/>
            <person name="Donnadieu C."/>
            <person name="Braasch I."/>
            <person name="Desvignes T."/>
            <person name="Postlethwait J."/>
            <person name="Bobe J."/>
            <person name="Guiguen Y."/>
            <person name="Dirks R."/>
        </authorList>
    </citation>
    <scope>NUCLEOTIDE SEQUENCE</scope>
    <source>
        <strain evidence="7">Tag_6206</strain>
        <tissue evidence="7">Liver</tissue>
    </source>
</reference>
<evidence type="ECO:0000256" key="2">
    <source>
        <dbReference type="ARBA" id="ARBA00004496"/>
    </source>
</evidence>
<evidence type="ECO:0000256" key="5">
    <source>
        <dbReference type="SAM" id="MobiDB-lite"/>
    </source>
</evidence>
<feature type="compositionally biased region" description="Polar residues" evidence="5">
    <location>
        <begin position="118"/>
        <end position="146"/>
    </location>
</feature>
<feature type="compositionally biased region" description="Low complexity" evidence="5">
    <location>
        <begin position="254"/>
        <end position="288"/>
    </location>
</feature>